<feature type="region of interest" description="Disordered" evidence="10">
    <location>
        <begin position="1"/>
        <end position="22"/>
    </location>
</feature>
<keyword evidence="13" id="KW-1185">Reference proteome</keyword>
<dbReference type="PROSITE" id="PS51779">
    <property type="entry name" value="POTRA"/>
    <property type="match status" value="1"/>
</dbReference>
<evidence type="ECO:0000256" key="4">
    <source>
        <dbReference type="ARBA" id="ARBA00022618"/>
    </source>
</evidence>
<keyword evidence="3 9" id="KW-0997">Cell inner membrane</keyword>
<dbReference type="EMBL" id="QQNB01000001">
    <property type="protein sequence ID" value="RDE06956.1"/>
    <property type="molecule type" value="Genomic_DNA"/>
</dbReference>
<proteinExistence type="inferred from homology"/>
<dbReference type="GO" id="GO:0032153">
    <property type="term" value="C:cell division site"/>
    <property type="evidence" value="ECO:0007669"/>
    <property type="project" value="UniProtKB-UniRule"/>
</dbReference>
<dbReference type="Gene3D" id="3.10.20.310">
    <property type="entry name" value="membrane protein fhac"/>
    <property type="match status" value="1"/>
</dbReference>
<evidence type="ECO:0000256" key="6">
    <source>
        <dbReference type="ARBA" id="ARBA00022989"/>
    </source>
</evidence>
<sequence>MSRASTIKRGAPKRGAYSRKKPKTSQIDRLLASLPVGEETLRKGFTWAMLGVGGAAAIAIVTALGVPGAVGMALAEGVGRAGFRVEQVEVTGLQRMDRMSVYAVALNQKSRAMPLVDLESVRQNLLRYGWIADAHVSRRLPDTLLVHVEERKPTAVWQDQGKLALIASGGTYLEPVRADALPNLPLVIGPHANEQEAGYQALIARAPQLRPLVKAATWVGNRRWNLLFSSGETLALPEGEDEAGKALMWFAERDDANPLLGKGFVRFDMRDPAKFVARKGAVEAGAAETSVVNRPEPAQSSSNNQISA</sequence>
<dbReference type="Pfam" id="PF03799">
    <property type="entry name" value="FtsQ_DivIB_C"/>
    <property type="match status" value="1"/>
</dbReference>
<dbReference type="RefSeq" id="WP_114686536.1">
    <property type="nucleotide sequence ID" value="NZ_QQNB01000001.1"/>
</dbReference>
<evidence type="ECO:0000256" key="7">
    <source>
        <dbReference type="ARBA" id="ARBA00023136"/>
    </source>
</evidence>
<dbReference type="HAMAP" id="MF_00911">
    <property type="entry name" value="FtsQ_subfam"/>
    <property type="match status" value="1"/>
</dbReference>
<feature type="region of interest" description="Disordered" evidence="10">
    <location>
        <begin position="286"/>
        <end position="308"/>
    </location>
</feature>
<comment type="similarity">
    <text evidence="9">Belongs to the FtsQ/DivIB family. FtsQ subfamily.</text>
</comment>
<name>A0A369VX44_9SPHN</name>
<accession>A0A369VX44</accession>
<keyword evidence="6 9" id="KW-1133">Transmembrane helix</keyword>
<dbReference type="InterPro" id="IPR026579">
    <property type="entry name" value="FtsQ"/>
</dbReference>
<feature type="domain" description="POTRA" evidence="11">
    <location>
        <begin position="83"/>
        <end position="151"/>
    </location>
</feature>
<organism evidence="12 13">
    <name type="scientific">Sphingomonas aracearum</name>
    <dbReference type="NCBI Taxonomy" id="2283317"/>
    <lineage>
        <taxon>Bacteria</taxon>
        <taxon>Pseudomonadati</taxon>
        <taxon>Pseudomonadota</taxon>
        <taxon>Alphaproteobacteria</taxon>
        <taxon>Sphingomonadales</taxon>
        <taxon>Sphingomonadaceae</taxon>
        <taxon>Sphingomonas</taxon>
    </lineage>
</organism>
<gene>
    <name evidence="9" type="primary">ftsQ</name>
    <name evidence="12" type="ORF">DVW87_04615</name>
</gene>
<dbReference type="GO" id="GO:0043093">
    <property type="term" value="P:FtsZ-dependent cytokinesis"/>
    <property type="evidence" value="ECO:0007669"/>
    <property type="project" value="UniProtKB-UniRule"/>
</dbReference>
<feature type="compositionally biased region" description="Basic residues" evidence="10">
    <location>
        <begin position="10"/>
        <end position="22"/>
    </location>
</feature>
<feature type="compositionally biased region" description="Polar residues" evidence="10">
    <location>
        <begin position="298"/>
        <end position="308"/>
    </location>
</feature>
<keyword evidence="4 9" id="KW-0132">Cell division</keyword>
<evidence type="ECO:0000256" key="9">
    <source>
        <dbReference type="HAMAP-Rule" id="MF_00911"/>
    </source>
</evidence>
<dbReference type="PANTHER" id="PTHR35851">
    <property type="entry name" value="CELL DIVISION PROTEIN FTSQ"/>
    <property type="match status" value="1"/>
</dbReference>
<evidence type="ECO:0000256" key="8">
    <source>
        <dbReference type="ARBA" id="ARBA00023306"/>
    </source>
</evidence>
<protein>
    <recommendedName>
        <fullName evidence="9">Cell division protein FtsQ</fullName>
    </recommendedName>
</protein>
<dbReference type="AlphaFoldDB" id="A0A369VX44"/>
<evidence type="ECO:0000256" key="3">
    <source>
        <dbReference type="ARBA" id="ARBA00022519"/>
    </source>
</evidence>
<dbReference type="OrthoDB" id="9783091at2"/>
<reference evidence="12 13" key="1">
    <citation type="submission" date="2018-07" db="EMBL/GenBank/DDBJ databases">
        <title>a novel species of Sphingomonas isolated from the rhizosphere soil of Araceae plant.</title>
        <authorList>
            <person name="Zhiyong W."/>
            <person name="Qinglan Z."/>
            <person name="Zhiwei F."/>
            <person name="Ding X."/>
            <person name="Gejiao W."/>
            <person name="Shixue Z."/>
        </authorList>
    </citation>
    <scope>NUCLEOTIDE SEQUENCE [LARGE SCALE GENOMIC DNA]</scope>
    <source>
        <strain evidence="12 13">WZY 27</strain>
    </source>
</reference>
<feature type="transmembrane region" description="Helical" evidence="9">
    <location>
        <begin position="47"/>
        <end position="74"/>
    </location>
</feature>
<comment type="caution">
    <text evidence="12">The sequence shown here is derived from an EMBL/GenBank/DDBJ whole genome shotgun (WGS) entry which is preliminary data.</text>
</comment>
<evidence type="ECO:0000256" key="5">
    <source>
        <dbReference type="ARBA" id="ARBA00022692"/>
    </source>
</evidence>
<keyword evidence="2 9" id="KW-1003">Cell membrane</keyword>
<dbReference type="InterPro" id="IPR034746">
    <property type="entry name" value="POTRA"/>
</dbReference>
<dbReference type="PANTHER" id="PTHR35851:SF1">
    <property type="entry name" value="CELL DIVISION PROTEIN FTSQ"/>
    <property type="match status" value="1"/>
</dbReference>
<evidence type="ECO:0000313" key="12">
    <source>
        <dbReference type="EMBL" id="RDE06956.1"/>
    </source>
</evidence>
<evidence type="ECO:0000256" key="10">
    <source>
        <dbReference type="SAM" id="MobiDB-lite"/>
    </source>
</evidence>
<dbReference type="GO" id="GO:0005886">
    <property type="term" value="C:plasma membrane"/>
    <property type="evidence" value="ECO:0007669"/>
    <property type="project" value="UniProtKB-SubCell"/>
</dbReference>
<comment type="subcellular location">
    <subcellularLocation>
        <location evidence="9">Cell inner membrane</location>
        <topology evidence="9">Single-pass type II membrane protein</topology>
    </subcellularLocation>
    <subcellularLocation>
        <location evidence="1">Membrane</location>
    </subcellularLocation>
    <text evidence="9">Localizes to the division septum.</text>
</comment>
<keyword evidence="8 9" id="KW-0131">Cell cycle</keyword>
<dbReference type="InterPro" id="IPR013685">
    <property type="entry name" value="POTRA_FtsQ_type"/>
</dbReference>
<evidence type="ECO:0000259" key="11">
    <source>
        <dbReference type="PROSITE" id="PS51779"/>
    </source>
</evidence>
<dbReference type="GO" id="GO:0090529">
    <property type="term" value="P:cell septum assembly"/>
    <property type="evidence" value="ECO:0007669"/>
    <property type="project" value="InterPro"/>
</dbReference>
<dbReference type="Pfam" id="PF08478">
    <property type="entry name" value="POTRA_1"/>
    <property type="match status" value="1"/>
</dbReference>
<dbReference type="Proteomes" id="UP000253918">
    <property type="component" value="Unassembled WGS sequence"/>
</dbReference>
<comment type="function">
    <text evidence="9">Essential cell division protein.</text>
</comment>
<keyword evidence="5 9" id="KW-0812">Transmembrane</keyword>
<evidence type="ECO:0000313" key="13">
    <source>
        <dbReference type="Proteomes" id="UP000253918"/>
    </source>
</evidence>
<evidence type="ECO:0000256" key="1">
    <source>
        <dbReference type="ARBA" id="ARBA00004370"/>
    </source>
</evidence>
<keyword evidence="7 9" id="KW-0472">Membrane</keyword>
<evidence type="ECO:0000256" key="2">
    <source>
        <dbReference type="ARBA" id="ARBA00022475"/>
    </source>
</evidence>
<dbReference type="InterPro" id="IPR005548">
    <property type="entry name" value="Cell_div_FtsQ/DivIB_C"/>
</dbReference>